<accession>A0A3M7RQW9</accession>
<comment type="caution">
    <text evidence="14">The sequence shown here is derived from an EMBL/GenBank/DDBJ whole genome shotgun (WGS) entry which is preliminary data.</text>
</comment>
<keyword evidence="7" id="KW-0539">Nucleus</keyword>
<feature type="domain" description="PHD-type" evidence="13">
    <location>
        <begin position="169"/>
        <end position="308"/>
    </location>
</feature>
<dbReference type="AlphaFoldDB" id="A0A3M7RQW9"/>
<evidence type="ECO:0000256" key="4">
    <source>
        <dbReference type="ARBA" id="ARBA00022771"/>
    </source>
</evidence>
<feature type="compositionally biased region" description="Low complexity" evidence="10">
    <location>
        <begin position="875"/>
        <end position="889"/>
    </location>
</feature>
<feature type="compositionally biased region" description="Basic and acidic residues" evidence="10">
    <location>
        <begin position="742"/>
        <end position="756"/>
    </location>
</feature>
<keyword evidence="6 8" id="KW-0103">Bromodomain</keyword>
<keyword evidence="2" id="KW-0479">Metal-binding</keyword>
<dbReference type="PRINTS" id="PR00503">
    <property type="entry name" value="BROMODOMAIN"/>
</dbReference>
<feature type="compositionally biased region" description="Basic and acidic residues" evidence="10">
    <location>
        <begin position="620"/>
        <end position="633"/>
    </location>
</feature>
<feature type="region of interest" description="Disordered" evidence="10">
    <location>
        <begin position="86"/>
        <end position="106"/>
    </location>
</feature>
<dbReference type="OrthoDB" id="20839at2759"/>
<dbReference type="SUPFAM" id="SSF57903">
    <property type="entry name" value="FYVE/PHD zinc finger"/>
    <property type="match status" value="2"/>
</dbReference>
<dbReference type="Proteomes" id="UP000276133">
    <property type="component" value="Unassembled WGS sequence"/>
</dbReference>
<name>A0A3M7RQW9_BRAPC</name>
<evidence type="ECO:0000256" key="6">
    <source>
        <dbReference type="ARBA" id="ARBA00023117"/>
    </source>
</evidence>
<gene>
    <name evidence="14" type="ORF">BpHYR1_037841</name>
</gene>
<comment type="subcellular location">
    <subcellularLocation>
        <location evidence="1">Nucleus</location>
    </subcellularLocation>
</comment>
<dbReference type="Gene3D" id="1.20.920.10">
    <property type="entry name" value="Bromodomain-like"/>
    <property type="match status" value="1"/>
</dbReference>
<dbReference type="PANTHER" id="PTHR13793">
    <property type="entry name" value="PHD FINGER PROTEINS"/>
    <property type="match status" value="1"/>
</dbReference>
<dbReference type="PROSITE" id="PS51805">
    <property type="entry name" value="EPHD"/>
    <property type="match status" value="1"/>
</dbReference>
<evidence type="ECO:0000256" key="2">
    <source>
        <dbReference type="ARBA" id="ARBA00022723"/>
    </source>
</evidence>
<keyword evidence="5" id="KW-0862">Zinc</keyword>
<evidence type="ECO:0000256" key="3">
    <source>
        <dbReference type="ARBA" id="ARBA00022737"/>
    </source>
</evidence>
<dbReference type="PANTHER" id="PTHR13793:SF107">
    <property type="entry name" value="BROMODOMAIN-CONTAINING PROTEIN HOMOLOG"/>
    <property type="match status" value="1"/>
</dbReference>
<feature type="compositionally biased region" description="Polar residues" evidence="10">
    <location>
        <begin position="890"/>
        <end position="912"/>
    </location>
</feature>
<dbReference type="InterPro" id="IPR001487">
    <property type="entry name" value="Bromodomain"/>
</dbReference>
<feature type="domain" description="PHD-type" evidence="12">
    <location>
        <begin position="115"/>
        <end position="165"/>
    </location>
</feature>
<evidence type="ECO:0000256" key="8">
    <source>
        <dbReference type="PROSITE-ProRule" id="PRU00035"/>
    </source>
</evidence>
<dbReference type="SUPFAM" id="SSF47370">
    <property type="entry name" value="Bromodomain"/>
    <property type="match status" value="1"/>
</dbReference>
<keyword evidence="15" id="KW-1185">Reference proteome</keyword>
<dbReference type="Pfam" id="PF00439">
    <property type="entry name" value="Bromodomain"/>
    <property type="match status" value="1"/>
</dbReference>
<dbReference type="CDD" id="cd15572">
    <property type="entry name" value="PHD_BRPF"/>
    <property type="match status" value="1"/>
</dbReference>
<dbReference type="GO" id="GO:0008270">
    <property type="term" value="F:zinc ion binding"/>
    <property type="evidence" value="ECO:0007669"/>
    <property type="project" value="UniProtKB-KW"/>
</dbReference>
<dbReference type="GO" id="GO:0006357">
    <property type="term" value="P:regulation of transcription by RNA polymerase II"/>
    <property type="evidence" value="ECO:0007669"/>
    <property type="project" value="TreeGrafter"/>
</dbReference>
<evidence type="ECO:0000256" key="1">
    <source>
        <dbReference type="ARBA" id="ARBA00004123"/>
    </source>
</evidence>
<feature type="compositionally biased region" description="Basic and acidic residues" evidence="10">
    <location>
        <begin position="666"/>
        <end position="692"/>
    </location>
</feature>
<dbReference type="PROSITE" id="PS50014">
    <property type="entry name" value="BROMODOMAIN_2"/>
    <property type="match status" value="1"/>
</dbReference>
<dbReference type="GO" id="GO:0005634">
    <property type="term" value="C:nucleus"/>
    <property type="evidence" value="ECO:0007669"/>
    <property type="project" value="UniProtKB-SubCell"/>
</dbReference>
<feature type="compositionally biased region" description="Low complexity" evidence="10">
    <location>
        <begin position="636"/>
        <end position="656"/>
    </location>
</feature>
<dbReference type="InterPro" id="IPR019542">
    <property type="entry name" value="Enhancer_polycomb-like_N"/>
</dbReference>
<reference evidence="14 15" key="1">
    <citation type="journal article" date="2018" name="Sci. Rep.">
        <title>Genomic signatures of local adaptation to the degree of environmental predictability in rotifers.</title>
        <authorList>
            <person name="Franch-Gras L."/>
            <person name="Hahn C."/>
            <person name="Garcia-Roger E.M."/>
            <person name="Carmona M.J."/>
            <person name="Serra M."/>
            <person name="Gomez A."/>
        </authorList>
    </citation>
    <scope>NUCLEOTIDE SEQUENCE [LARGE SCALE GENOMIC DNA]</scope>
    <source>
        <strain evidence="14">HYR1</strain>
    </source>
</reference>
<evidence type="ECO:0008006" key="16">
    <source>
        <dbReference type="Google" id="ProtNLM"/>
    </source>
</evidence>
<dbReference type="Gene3D" id="3.30.40.10">
    <property type="entry name" value="Zinc/RING finger domain, C3HC4 (zinc finger)"/>
    <property type="match status" value="2"/>
</dbReference>
<feature type="compositionally biased region" description="Basic and acidic residues" evidence="10">
    <location>
        <begin position="724"/>
        <end position="733"/>
    </location>
</feature>
<dbReference type="EMBL" id="REGN01002832">
    <property type="protein sequence ID" value="RNA25932.1"/>
    <property type="molecule type" value="Genomic_DNA"/>
</dbReference>
<dbReference type="PROSITE" id="PS50016">
    <property type="entry name" value="ZF_PHD_2"/>
    <property type="match status" value="1"/>
</dbReference>
<dbReference type="SMART" id="SM00297">
    <property type="entry name" value="BROMO"/>
    <property type="match status" value="1"/>
</dbReference>
<dbReference type="InterPro" id="IPR036427">
    <property type="entry name" value="Bromodomain-like_sf"/>
</dbReference>
<evidence type="ECO:0000259" key="12">
    <source>
        <dbReference type="PROSITE" id="PS50016"/>
    </source>
</evidence>
<sequence>NIDNFSDRPICYTEYCLPPNFIKFNEKTCEELDEEIEYDMDVEDNVWLKIINEQRQSDAEVKDKTPIIQEQFEFLMDRLEKDSYFQPASQSPQKNSSVNHSLNSSRAHNDSASEDAFCCICLDGECSNSNVILFCDMCNLAVHQECYGVPYIPEGQWLCRKCIQSPSAPVNCILCPNKFGAFKQTDHNEWAHVVCAIWIPEVHFANTVFLEPIVGSENIDRARWKLMCYICRKRNVGACIQCDKQNCYTAFHVTCAQQAGLYMNIEEECVENEAPSRARKKNNKASDANSSSSVVAEVRKCAYCDLHTPLNVLSPTSGKSLSSMVPGSYEYKEAVKQAQKARMKKARKILAEQRKIAPMVCLPVISKEKIQSILANVEFDCKEKFMDKLVKYWLLKRYARNGVPILRRLQNVGTLRKRGEDAKTKKEASFDEEKKIELVQKLTKWKKIRQDLEKARLLMELVRKRERLKRDLVRIDQLKTVYELNPLNGVFLQRLLDIIVQFDTKMIFTQPVDPVEVPVYYEFIKNPMDLSKMQEKLDHLEYDTLDQFEADFELMINNCFLFNAKNNYYYKAGVKLRDQVLAVFNNARKVCENVVSAQGFVEMIVNSGISEESIRKMEDLKQQDNKKNSEIKKIAKIATPSTSSKKTATPKTNASTRSRQSALRLSSEKSPVHDKIEQEKFNTTEKQEKKLPPENPSETPLKANIRPSRKSLRINPDLASIFEAQKDEDKNLDESENESESDNEKNESKDSEESQPKKRNRVSMKELKGLEMWAAPISPNKRLKPVVSSELNKSEMNDEDLDANSMRVETDDLDQTVDEKSKSKIGSSRKSLPKKDTKSDLNENDDKKENKNQDNSKTGVNRRTSVLFKRKGKKNSISNSKNDSVSDISASDSNNKDLMNISGSTNQSNESN</sequence>
<dbReference type="CDD" id="cd15670">
    <property type="entry name" value="ePHD_BRPF"/>
    <property type="match status" value="1"/>
</dbReference>
<proteinExistence type="predicted"/>
<dbReference type="InterPro" id="IPR019786">
    <property type="entry name" value="Zinc_finger_PHD-type_CS"/>
</dbReference>
<evidence type="ECO:0000313" key="14">
    <source>
        <dbReference type="EMBL" id="RNA25932.1"/>
    </source>
</evidence>
<evidence type="ECO:0000256" key="5">
    <source>
        <dbReference type="ARBA" id="ARBA00022833"/>
    </source>
</evidence>
<dbReference type="InterPro" id="IPR001965">
    <property type="entry name" value="Znf_PHD"/>
</dbReference>
<keyword evidence="4 9" id="KW-0863">Zinc-finger</keyword>
<feature type="non-terminal residue" evidence="14">
    <location>
        <position position="1"/>
    </location>
</feature>
<dbReference type="SMART" id="SM00249">
    <property type="entry name" value="PHD"/>
    <property type="match status" value="2"/>
</dbReference>
<feature type="domain" description="Bromo" evidence="11">
    <location>
        <begin position="500"/>
        <end position="570"/>
    </location>
</feature>
<dbReference type="InterPro" id="IPR050701">
    <property type="entry name" value="Histone_Mod_Regulator"/>
</dbReference>
<evidence type="ECO:0000313" key="15">
    <source>
        <dbReference type="Proteomes" id="UP000276133"/>
    </source>
</evidence>
<dbReference type="InterPro" id="IPR011011">
    <property type="entry name" value="Znf_FYVE_PHD"/>
</dbReference>
<dbReference type="PROSITE" id="PS01359">
    <property type="entry name" value="ZF_PHD_1"/>
    <property type="match status" value="1"/>
</dbReference>
<dbReference type="Pfam" id="PF10513">
    <property type="entry name" value="EPL1"/>
    <property type="match status" value="1"/>
</dbReference>
<organism evidence="14 15">
    <name type="scientific">Brachionus plicatilis</name>
    <name type="common">Marine rotifer</name>
    <name type="synonym">Brachionus muelleri</name>
    <dbReference type="NCBI Taxonomy" id="10195"/>
    <lineage>
        <taxon>Eukaryota</taxon>
        <taxon>Metazoa</taxon>
        <taxon>Spiralia</taxon>
        <taxon>Gnathifera</taxon>
        <taxon>Rotifera</taxon>
        <taxon>Eurotatoria</taxon>
        <taxon>Monogononta</taxon>
        <taxon>Pseudotrocha</taxon>
        <taxon>Ploima</taxon>
        <taxon>Brachionidae</taxon>
        <taxon>Brachionus</taxon>
    </lineage>
</organism>
<dbReference type="FunFam" id="3.30.40.10:FF:000008">
    <property type="entry name" value="Bromodomain containing 1, isoform CRA_a"/>
    <property type="match status" value="1"/>
</dbReference>
<evidence type="ECO:0000256" key="7">
    <source>
        <dbReference type="ARBA" id="ARBA00023242"/>
    </source>
</evidence>
<dbReference type="InterPro" id="IPR034732">
    <property type="entry name" value="EPHD"/>
</dbReference>
<protein>
    <recommendedName>
        <fullName evidence="16">Peregrin</fullName>
    </recommendedName>
</protein>
<dbReference type="Pfam" id="PF13831">
    <property type="entry name" value="PHD_2"/>
    <property type="match status" value="1"/>
</dbReference>
<feature type="region of interest" description="Disordered" evidence="10">
    <location>
        <begin position="620"/>
        <end position="912"/>
    </location>
</feature>
<keyword evidence="3" id="KW-0677">Repeat</keyword>
<evidence type="ECO:0000256" key="10">
    <source>
        <dbReference type="SAM" id="MobiDB-lite"/>
    </source>
</evidence>
<evidence type="ECO:0000259" key="11">
    <source>
        <dbReference type="PROSITE" id="PS50014"/>
    </source>
</evidence>
<dbReference type="FunFam" id="3.30.40.10:FF:000007">
    <property type="entry name" value="Bromodomain containing 1, isoform CRA_b"/>
    <property type="match status" value="1"/>
</dbReference>
<dbReference type="STRING" id="10195.A0A3M7RQW9"/>
<feature type="compositionally biased region" description="Basic and acidic residues" evidence="10">
    <location>
        <begin position="833"/>
        <end position="854"/>
    </location>
</feature>
<dbReference type="InterPro" id="IPR019787">
    <property type="entry name" value="Znf_PHD-finger"/>
</dbReference>
<dbReference type="Pfam" id="PF13832">
    <property type="entry name" value="zf-HC5HC2H_2"/>
    <property type="match status" value="1"/>
</dbReference>
<evidence type="ECO:0000256" key="9">
    <source>
        <dbReference type="PROSITE-ProRule" id="PRU00146"/>
    </source>
</evidence>
<evidence type="ECO:0000259" key="13">
    <source>
        <dbReference type="PROSITE" id="PS51805"/>
    </source>
</evidence>
<dbReference type="InterPro" id="IPR013083">
    <property type="entry name" value="Znf_RING/FYVE/PHD"/>
</dbReference>